<organism evidence="2 3">
    <name type="scientific">Cichlidogyrus casuarinus</name>
    <dbReference type="NCBI Taxonomy" id="1844966"/>
    <lineage>
        <taxon>Eukaryota</taxon>
        <taxon>Metazoa</taxon>
        <taxon>Spiralia</taxon>
        <taxon>Lophotrochozoa</taxon>
        <taxon>Platyhelminthes</taxon>
        <taxon>Monogenea</taxon>
        <taxon>Monopisthocotylea</taxon>
        <taxon>Dactylogyridea</taxon>
        <taxon>Ancyrocephalidae</taxon>
        <taxon>Cichlidogyrus</taxon>
    </lineage>
</organism>
<proteinExistence type="predicted"/>
<feature type="region of interest" description="Disordered" evidence="1">
    <location>
        <begin position="89"/>
        <end position="108"/>
    </location>
</feature>
<comment type="caution">
    <text evidence="2">The sequence shown here is derived from an EMBL/GenBank/DDBJ whole genome shotgun (WGS) entry which is preliminary data.</text>
</comment>
<name>A0ABD2Q8V0_9PLAT</name>
<evidence type="ECO:0000256" key="1">
    <source>
        <dbReference type="SAM" id="MobiDB-lite"/>
    </source>
</evidence>
<dbReference type="Proteomes" id="UP001626550">
    <property type="component" value="Unassembled WGS sequence"/>
</dbReference>
<keyword evidence="3" id="KW-1185">Reference proteome</keyword>
<sequence length="108" mass="12866">MENWEVRVSGRRPWYGMPQYYGPKTMLEERLNEQRALPRGNMRNVYLERELQTKRRELNKVLEIAKSRQALAEEALSLAKSLSIARTPANEPFDSTLSKRFHRFSQRR</sequence>
<evidence type="ECO:0000313" key="3">
    <source>
        <dbReference type="Proteomes" id="UP001626550"/>
    </source>
</evidence>
<accession>A0ABD2Q8V0</accession>
<reference evidence="2 3" key="1">
    <citation type="submission" date="2024-11" db="EMBL/GenBank/DDBJ databases">
        <title>Adaptive evolution of stress response genes in parasites aligns with host niche diversity.</title>
        <authorList>
            <person name="Hahn C."/>
            <person name="Resl P."/>
        </authorList>
    </citation>
    <scope>NUCLEOTIDE SEQUENCE [LARGE SCALE GENOMIC DNA]</scope>
    <source>
        <strain evidence="2">EGGRZ-B1_66</strain>
        <tissue evidence="2">Body</tissue>
    </source>
</reference>
<dbReference type="EMBL" id="JBJKFK010000627">
    <property type="protein sequence ID" value="KAL3315980.1"/>
    <property type="molecule type" value="Genomic_DNA"/>
</dbReference>
<evidence type="ECO:0008006" key="4">
    <source>
        <dbReference type="Google" id="ProtNLM"/>
    </source>
</evidence>
<protein>
    <recommendedName>
        <fullName evidence="4">39S ribosomal protein L52, mitochondrial</fullName>
    </recommendedName>
</protein>
<feature type="compositionally biased region" description="Basic residues" evidence="1">
    <location>
        <begin position="99"/>
        <end position="108"/>
    </location>
</feature>
<gene>
    <name evidence="2" type="ORF">Ciccas_005377</name>
</gene>
<dbReference type="AlphaFoldDB" id="A0ABD2Q8V0"/>
<evidence type="ECO:0000313" key="2">
    <source>
        <dbReference type="EMBL" id="KAL3315980.1"/>
    </source>
</evidence>